<keyword evidence="4 6" id="KW-1133">Transmembrane helix</keyword>
<organism evidence="9 10">
    <name type="scientific">Methylobacterium oryzae</name>
    <dbReference type="NCBI Taxonomy" id="334852"/>
    <lineage>
        <taxon>Bacteria</taxon>
        <taxon>Pseudomonadati</taxon>
        <taxon>Pseudomonadota</taxon>
        <taxon>Alphaproteobacteria</taxon>
        <taxon>Hyphomicrobiales</taxon>
        <taxon>Methylobacteriaceae</taxon>
        <taxon>Methylobacterium</taxon>
    </lineage>
</organism>
<comment type="subunit">
    <text evidence="6">HflC and HflK may interact to form a multimeric complex.</text>
</comment>
<dbReference type="GO" id="GO:0006508">
    <property type="term" value="P:proteolysis"/>
    <property type="evidence" value="ECO:0007669"/>
    <property type="project" value="UniProtKB-KW"/>
</dbReference>
<keyword evidence="9" id="KW-0645">Protease</keyword>
<reference evidence="9 10" key="1">
    <citation type="journal article" date="2012" name="Genet. Mol. Biol.">
        <title>Analysis of 16S rRNA and mxaF genes revealing insights into Methylobacterium niche-specific plant association.</title>
        <authorList>
            <person name="Dourado M.N."/>
            <person name="Andreote F.D."/>
            <person name="Dini-Andreote F."/>
            <person name="Conti R."/>
            <person name="Araujo J.M."/>
            <person name="Araujo W.L."/>
        </authorList>
    </citation>
    <scope>NUCLEOTIDE SEQUENCE [LARGE SCALE GENOMIC DNA]</scope>
    <source>
        <strain evidence="9 10">TC3-10</strain>
    </source>
</reference>
<sequence>MPWSNQSGGGGPWGRPGGNGGGPWGGGGGGKTPPNLEDLLRRGQDRLRGLIPGGGSGGYGGGGSTGAGGGRSAAVIAVLAIAIWLATGFYTVYPRQVGIETIFGRYVGTKGEGLRYNFPYPIGGVVKPDVGSQNSIQIGFRSGPNGQGRTRDVPDESLMLTGDENIVDLDFEVQWRVNPLKASDFVFNLQNPEGTIKAISESAMREVIGRRNIQAILTNEQSSIAQEVKEMVQKALDEYGAGVRIEVVQLVSVNPPPEVRPAFIDVNAAQQDADTAQNEAKTYASREVPQARGKASQIVQQAEAYRTKATADATGQAARFSEVYASYKAAPAISRERIFLETMEKVLGSVNKVIIDQNGTQPGAATAAGVLPVLPLSEFGARAQTQTGAAR</sequence>
<evidence type="ECO:0000256" key="6">
    <source>
        <dbReference type="RuleBase" id="RU364113"/>
    </source>
</evidence>
<dbReference type="InterPro" id="IPR001107">
    <property type="entry name" value="Band_7"/>
</dbReference>
<comment type="subcellular location">
    <subcellularLocation>
        <location evidence="1">Membrane</location>
        <topology evidence="1">Single-pass membrane protein</topology>
    </subcellularLocation>
</comment>
<proteinExistence type="inferred from homology"/>
<comment type="similarity">
    <text evidence="2 6">Belongs to the band 7/mec-2 family. HflK subfamily.</text>
</comment>
<dbReference type="Pfam" id="PF01145">
    <property type="entry name" value="Band_7"/>
    <property type="match status" value="1"/>
</dbReference>
<dbReference type="Gene3D" id="3.30.479.30">
    <property type="entry name" value="Band 7 domain"/>
    <property type="match status" value="1"/>
</dbReference>
<comment type="caution">
    <text evidence="9">The sequence shown here is derived from an EMBL/GenBank/DDBJ whole genome shotgun (WGS) entry which is preliminary data.</text>
</comment>
<dbReference type="InterPro" id="IPR036013">
    <property type="entry name" value="Band_7/SPFH_dom_sf"/>
</dbReference>
<dbReference type="Proteomes" id="UP001355206">
    <property type="component" value="Unassembled WGS sequence"/>
</dbReference>
<evidence type="ECO:0000259" key="8">
    <source>
        <dbReference type="SMART" id="SM00244"/>
    </source>
</evidence>
<keyword evidence="5 6" id="KW-0472">Membrane</keyword>
<dbReference type="CDD" id="cd03404">
    <property type="entry name" value="SPFH_HflK"/>
    <property type="match status" value="1"/>
</dbReference>
<dbReference type="SMART" id="SM00244">
    <property type="entry name" value="PHB"/>
    <property type="match status" value="1"/>
</dbReference>
<keyword evidence="9" id="KW-0378">Hydrolase</keyword>
<evidence type="ECO:0000256" key="7">
    <source>
        <dbReference type="SAM" id="MobiDB-lite"/>
    </source>
</evidence>
<evidence type="ECO:0000256" key="1">
    <source>
        <dbReference type="ARBA" id="ARBA00004167"/>
    </source>
</evidence>
<keyword evidence="3 6" id="KW-0812">Transmembrane</keyword>
<feature type="transmembrane region" description="Helical" evidence="6">
    <location>
        <begin position="73"/>
        <end position="93"/>
    </location>
</feature>
<evidence type="ECO:0000256" key="2">
    <source>
        <dbReference type="ARBA" id="ARBA00006971"/>
    </source>
</evidence>
<keyword evidence="10" id="KW-1185">Reference proteome</keyword>
<gene>
    <name evidence="9" type="primary">hflK</name>
    <name evidence="9" type="ORF">MOTC310_28275</name>
</gene>
<dbReference type="InterPro" id="IPR020980">
    <property type="entry name" value="Membrane_HflK_N"/>
</dbReference>
<dbReference type="Pfam" id="PF12221">
    <property type="entry name" value="HflK_N"/>
    <property type="match status" value="1"/>
</dbReference>
<dbReference type="SUPFAM" id="SSF117892">
    <property type="entry name" value="Band 7/SPFH domain"/>
    <property type="match status" value="1"/>
</dbReference>
<feature type="region of interest" description="Disordered" evidence="7">
    <location>
        <begin position="1"/>
        <end position="38"/>
    </location>
</feature>
<dbReference type="InterPro" id="IPR050710">
    <property type="entry name" value="Band7/mec-2_domain"/>
</dbReference>
<feature type="compositionally biased region" description="Gly residues" evidence="7">
    <location>
        <begin position="7"/>
        <end position="31"/>
    </location>
</feature>
<accession>A0ABU7TXQ0</accession>
<dbReference type="GO" id="GO:0008233">
    <property type="term" value="F:peptidase activity"/>
    <property type="evidence" value="ECO:0007669"/>
    <property type="project" value="UniProtKB-KW"/>
</dbReference>
<dbReference type="PANTHER" id="PTHR43327">
    <property type="entry name" value="STOMATIN-LIKE PROTEIN 2, MITOCHONDRIAL"/>
    <property type="match status" value="1"/>
</dbReference>
<protein>
    <recommendedName>
        <fullName evidence="6">Protein HflK</fullName>
    </recommendedName>
</protein>
<dbReference type="RefSeq" id="WP_331304180.1">
    <property type="nucleotide sequence ID" value="NZ_MLCA01000015.1"/>
</dbReference>
<evidence type="ECO:0000256" key="5">
    <source>
        <dbReference type="ARBA" id="ARBA00023136"/>
    </source>
</evidence>
<evidence type="ECO:0000313" key="10">
    <source>
        <dbReference type="Proteomes" id="UP001355206"/>
    </source>
</evidence>
<name>A0ABU7TXQ0_9HYPH</name>
<evidence type="ECO:0000313" key="9">
    <source>
        <dbReference type="EMBL" id="MEE7494104.1"/>
    </source>
</evidence>
<dbReference type="PANTHER" id="PTHR43327:SF2">
    <property type="entry name" value="MODULATOR OF FTSH PROTEASE HFLK"/>
    <property type="match status" value="1"/>
</dbReference>
<dbReference type="EMBL" id="MLCA01000015">
    <property type="protein sequence ID" value="MEE7494104.1"/>
    <property type="molecule type" value="Genomic_DNA"/>
</dbReference>
<feature type="domain" description="Band 7" evidence="8">
    <location>
        <begin position="87"/>
        <end position="267"/>
    </location>
</feature>
<dbReference type="NCBIfam" id="TIGR01933">
    <property type="entry name" value="hflK"/>
    <property type="match status" value="1"/>
</dbReference>
<comment type="function">
    <text evidence="6">HflC and HflK could encode or regulate a protease.</text>
</comment>
<dbReference type="InterPro" id="IPR010201">
    <property type="entry name" value="HflK"/>
</dbReference>
<evidence type="ECO:0000256" key="3">
    <source>
        <dbReference type="ARBA" id="ARBA00022692"/>
    </source>
</evidence>
<evidence type="ECO:0000256" key="4">
    <source>
        <dbReference type="ARBA" id="ARBA00022989"/>
    </source>
</evidence>